<feature type="coiled-coil region" evidence="1">
    <location>
        <begin position="57"/>
        <end position="108"/>
    </location>
</feature>
<name>A0A9Q3HBW9_9BASI</name>
<keyword evidence="4" id="KW-1185">Reference proteome</keyword>
<evidence type="ECO:0000313" key="4">
    <source>
        <dbReference type="Proteomes" id="UP000765509"/>
    </source>
</evidence>
<keyword evidence="1" id="KW-0175">Coiled coil</keyword>
<accession>A0A9Q3HBW9</accession>
<reference evidence="3" key="1">
    <citation type="submission" date="2021-03" db="EMBL/GenBank/DDBJ databases">
        <title>Draft genome sequence of rust myrtle Austropuccinia psidii MF-1, a brazilian biotype.</title>
        <authorList>
            <person name="Quecine M.C."/>
            <person name="Pachon D.M.R."/>
            <person name="Bonatelli M.L."/>
            <person name="Correr F.H."/>
            <person name="Franceschini L.M."/>
            <person name="Leite T.F."/>
            <person name="Margarido G.R.A."/>
            <person name="Almeida C.A."/>
            <person name="Ferrarezi J.A."/>
            <person name="Labate C.A."/>
        </authorList>
    </citation>
    <scope>NUCLEOTIDE SEQUENCE</scope>
    <source>
        <strain evidence="3">MF-1</strain>
    </source>
</reference>
<feature type="compositionally biased region" description="Polar residues" evidence="2">
    <location>
        <begin position="112"/>
        <end position="124"/>
    </location>
</feature>
<evidence type="ECO:0000313" key="3">
    <source>
        <dbReference type="EMBL" id="MBW0498732.1"/>
    </source>
</evidence>
<comment type="caution">
    <text evidence="3">The sequence shown here is derived from an EMBL/GenBank/DDBJ whole genome shotgun (WGS) entry which is preliminary data.</text>
</comment>
<dbReference type="OrthoDB" id="2506366at2759"/>
<proteinExistence type="predicted"/>
<organism evidence="3 4">
    <name type="scientific">Austropuccinia psidii MF-1</name>
    <dbReference type="NCBI Taxonomy" id="1389203"/>
    <lineage>
        <taxon>Eukaryota</taxon>
        <taxon>Fungi</taxon>
        <taxon>Dikarya</taxon>
        <taxon>Basidiomycota</taxon>
        <taxon>Pucciniomycotina</taxon>
        <taxon>Pucciniomycetes</taxon>
        <taxon>Pucciniales</taxon>
        <taxon>Sphaerophragmiaceae</taxon>
        <taxon>Austropuccinia</taxon>
    </lineage>
</organism>
<gene>
    <name evidence="3" type="ORF">O181_038447</name>
</gene>
<evidence type="ECO:0000256" key="2">
    <source>
        <dbReference type="SAM" id="MobiDB-lite"/>
    </source>
</evidence>
<dbReference type="EMBL" id="AVOT02014877">
    <property type="protein sequence ID" value="MBW0498732.1"/>
    <property type="molecule type" value="Genomic_DNA"/>
</dbReference>
<protein>
    <submittedName>
        <fullName evidence="3">Uncharacterized protein</fullName>
    </submittedName>
</protein>
<sequence length="167" mass="19786">MIQEREGGYIVPEINLLKSYIEQELETVIISWDRVEDTSSHYESNHPHIDKTQAKKVQFEDETLENAFKKLKDLNKKIKEQQRPKIQDQEEKKEMKDFIQQIKELSEAVIPQNKTGQVSKQENQARYPKDSLPPFSQRHAPYAPAQNIPKSYFKCYYFLEEGHSMNR</sequence>
<dbReference type="AlphaFoldDB" id="A0A9Q3HBW9"/>
<feature type="region of interest" description="Disordered" evidence="2">
    <location>
        <begin position="112"/>
        <end position="134"/>
    </location>
</feature>
<evidence type="ECO:0000256" key="1">
    <source>
        <dbReference type="SAM" id="Coils"/>
    </source>
</evidence>
<dbReference type="Proteomes" id="UP000765509">
    <property type="component" value="Unassembled WGS sequence"/>
</dbReference>